<feature type="transmembrane region" description="Helical" evidence="2">
    <location>
        <begin position="75"/>
        <end position="99"/>
    </location>
</feature>
<evidence type="ECO:0000256" key="1">
    <source>
        <dbReference type="SAM" id="MobiDB-lite"/>
    </source>
</evidence>
<accession>A0ABV3D6L4</accession>
<sequence>MNPRGTRQGHSRRESGADRREWERMRAHLRVKTFWGVPLRLFLAAIMLGLALPWVDRAFALVFRPYPDLNSESVASILGIIAGAMMTLSGLVFAALSAAMSFGVTSLSVRIVPVFQEDTVLRWGMGMFVGTFVYALLIALSIATGEDNYKPWAATVGAVLATVGCGVMFIAIVVRVCQHLNPAVLLRRLAADGYRGMQVASPSFHADAATVASRHLPDGHAVRRSVTGKHGDALLAVNTPRLLDFETEWDMRIELVPKLGSPVPYDGVVFRTSAPTTPDQDGRLLDAVAFGDVYSPANGPFGALRSMVDIALKALSPAVNDPTRAVQALDQIEDILIRLAPRVAAEQERLADHPGASVLRSWSRSWDDYIAAATDEIRQFGWRSVQIQRRLRALYAELIEQCPPEQHPPLEERIAALGRGVDQWWNDPLDRRLSRGTDPQGLGTVHDDAATPGS</sequence>
<feature type="region of interest" description="Disordered" evidence="1">
    <location>
        <begin position="432"/>
        <end position="454"/>
    </location>
</feature>
<name>A0ABV3D6L4_STREX</name>
<evidence type="ECO:0000313" key="4">
    <source>
        <dbReference type="Proteomes" id="UP001551210"/>
    </source>
</evidence>
<keyword evidence="2" id="KW-0472">Membrane</keyword>
<feature type="transmembrane region" description="Helical" evidence="2">
    <location>
        <begin position="152"/>
        <end position="177"/>
    </location>
</feature>
<reference evidence="3 4" key="1">
    <citation type="submission" date="2024-06" db="EMBL/GenBank/DDBJ databases">
        <title>The Natural Products Discovery Center: Release of the First 8490 Sequenced Strains for Exploring Actinobacteria Biosynthetic Diversity.</title>
        <authorList>
            <person name="Kalkreuter E."/>
            <person name="Kautsar S.A."/>
            <person name="Yang D."/>
            <person name="Bader C.D."/>
            <person name="Teijaro C.N."/>
            <person name="Fluegel L."/>
            <person name="Davis C.M."/>
            <person name="Simpson J.R."/>
            <person name="Lauterbach L."/>
            <person name="Steele A.D."/>
            <person name="Gui C."/>
            <person name="Meng S."/>
            <person name="Li G."/>
            <person name="Viehrig K."/>
            <person name="Ye F."/>
            <person name="Su P."/>
            <person name="Kiefer A.F."/>
            <person name="Nichols A."/>
            <person name="Cepeda A.J."/>
            <person name="Yan W."/>
            <person name="Fan B."/>
            <person name="Jiang Y."/>
            <person name="Adhikari A."/>
            <person name="Zheng C.-J."/>
            <person name="Schuster L."/>
            <person name="Cowan T.M."/>
            <person name="Smanski M.J."/>
            <person name="Chevrette M.G."/>
            <person name="De Carvalho L.P.S."/>
            <person name="Shen B."/>
        </authorList>
    </citation>
    <scope>NUCLEOTIDE SEQUENCE [LARGE SCALE GENOMIC DNA]</scope>
    <source>
        <strain evidence="3 4">NPDC045705</strain>
    </source>
</reference>
<dbReference type="Pfam" id="PF10011">
    <property type="entry name" value="DUF2254"/>
    <property type="match status" value="1"/>
</dbReference>
<dbReference type="InterPro" id="IPR018723">
    <property type="entry name" value="DUF2254_membrane"/>
</dbReference>
<dbReference type="EMBL" id="JBEZAM010000097">
    <property type="protein sequence ID" value="MEU7298104.1"/>
    <property type="molecule type" value="Genomic_DNA"/>
</dbReference>
<proteinExistence type="predicted"/>
<feature type="compositionally biased region" description="Basic and acidic residues" evidence="1">
    <location>
        <begin position="445"/>
        <end position="454"/>
    </location>
</feature>
<feature type="transmembrane region" description="Helical" evidence="2">
    <location>
        <begin position="34"/>
        <end position="55"/>
    </location>
</feature>
<organism evidence="3 4">
    <name type="scientific">Streptomyces exfoliatus</name>
    <name type="common">Streptomyces hydrogenans</name>
    <dbReference type="NCBI Taxonomy" id="1905"/>
    <lineage>
        <taxon>Bacteria</taxon>
        <taxon>Bacillati</taxon>
        <taxon>Actinomycetota</taxon>
        <taxon>Actinomycetes</taxon>
        <taxon>Kitasatosporales</taxon>
        <taxon>Streptomycetaceae</taxon>
        <taxon>Streptomyces</taxon>
    </lineage>
</organism>
<keyword evidence="4" id="KW-1185">Reference proteome</keyword>
<protein>
    <submittedName>
        <fullName evidence="3">DUF2254 family protein</fullName>
    </submittedName>
</protein>
<gene>
    <name evidence="3" type="ORF">AB0A76_33760</name>
</gene>
<feature type="transmembrane region" description="Helical" evidence="2">
    <location>
        <begin position="120"/>
        <end position="140"/>
    </location>
</feature>
<comment type="caution">
    <text evidence="3">The sequence shown here is derived from an EMBL/GenBank/DDBJ whole genome shotgun (WGS) entry which is preliminary data.</text>
</comment>
<evidence type="ECO:0000256" key="2">
    <source>
        <dbReference type="SAM" id="Phobius"/>
    </source>
</evidence>
<keyword evidence="2" id="KW-0812">Transmembrane</keyword>
<evidence type="ECO:0000313" key="3">
    <source>
        <dbReference type="EMBL" id="MEU7298104.1"/>
    </source>
</evidence>
<dbReference type="RefSeq" id="WP_359216589.1">
    <property type="nucleotide sequence ID" value="NZ_JBEZAM010000097.1"/>
</dbReference>
<keyword evidence="2" id="KW-1133">Transmembrane helix</keyword>
<dbReference type="Proteomes" id="UP001551210">
    <property type="component" value="Unassembled WGS sequence"/>
</dbReference>